<evidence type="ECO:0000313" key="5">
    <source>
        <dbReference type="Proteomes" id="UP000599109"/>
    </source>
</evidence>
<feature type="transmembrane region" description="Helical" evidence="2">
    <location>
        <begin position="175"/>
        <end position="197"/>
    </location>
</feature>
<dbReference type="RefSeq" id="WP_201674991.1">
    <property type="nucleotide sequence ID" value="NZ_JAEQNE010000003.1"/>
</dbReference>
<organism evidence="4 5">
    <name type="scientific">Ramlibacter monticola</name>
    <dbReference type="NCBI Taxonomy" id="1926872"/>
    <lineage>
        <taxon>Bacteria</taxon>
        <taxon>Pseudomonadati</taxon>
        <taxon>Pseudomonadota</taxon>
        <taxon>Betaproteobacteria</taxon>
        <taxon>Burkholderiales</taxon>
        <taxon>Comamonadaceae</taxon>
        <taxon>Ramlibacter</taxon>
    </lineage>
</organism>
<dbReference type="InterPro" id="IPR037185">
    <property type="entry name" value="EmrE-like"/>
</dbReference>
<dbReference type="GO" id="GO:0016020">
    <property type="term" value="C:membrane"/>
    <property type="evidence" value="ECO:0007669"/>
    <property type="project" value="InterPro"/>
</dbReference>
<evidence type="ECO:0000313" key="4">
    <source>
        <dbReference type="EMBL" id="MBL0392360.1"/>
    </source>
</evidence>
<feature type="transmembrane region" description="Helical" evidence="2">
    <location>
        <begin position="204"/>
        <end position="224"/>
    </location>
</feature>
<feature type="transmembrane region" description="Helical" evidence="2">
    <location>
        <begin position="292"/>
        <end position="308"/>
    </location>
</feature>
<dbReference type="Pfam" id="PF00892">
    <property type="entry name" value="EamA"/>
    <property type="match status" value="2"/>
</dbReference>
<feature type="domain" description="EamA" evidence="3">
    <location>
        <begin position="179"/>
        <end position="306"/>
    </location>
</feature>
<dbReference type="PANTHER" id="PTHR22911:SF102">
    <property type="entry name" value="MEMBRANE PROTEIN"/>
    <property type="match status" value="1"/>
</dbReference>
<accession>A0A936YZK2</accession>
<keyword evidence="5" id="KW-1185">Reference proteome</keyword>
<reference evidence="4 5" key="1">
    <citation type="journal article" date="2017" name="Int. J. Syst. Evol. Microbiol.">
        <title>Ramlibacter monticola sp. nov., isolated from forest soil.</title>
        <authorList>
            <person name="Chaudhary D.K."/>
            <person name="Kim J."/>
        </authorList>
    </citation>
    <scope>NUCLEOTIDE SEQUENCE [LARGE SCALE GENOMIC DNA]</scope>
    <source>
        <strain evidence="4 5">KACC 19175</strain>
    </source>
</reference>
<keyword evidence="2" id="KW-1133">Transmembrane helix</keyword>
<keyword evidence="2" id="KW-0472">Membrane</keyword>
<sequence length="312" mass="32185">MSSRLQVPAAHAAPRSLPSASARRTREGQALMVGGGVLLGTVGVFVEQAAQHPATTVWFRCVFGLAALLAWGAATGRWRELAGLRGRDLAAVTSAGSLMVASWGLFFAAIPLCSIAVSTVVFHLQPFWLLALGALVLRERVTRGQWGVAGIALVGLALASGVADHDAAWWSGRSGYAQGLALSLAGSLLYAGAGLIARSEGERVGSFALAAGQCSVGALALAAWPLAHGLPAWGAAWGWLAGLGVLHTGLAYVVLYAGMARLATGRIALLQFVYPATAVLVDWLVYGRALSALQLGGVALIGGALWTLRRSE</sequence>
<protein>
    <submittedName>
        <fullName evidence="4">EamA family transporter</fullName>
    </submittedName>
</protein>
<feature type="transmembrane region" description="Helical" evidence="2">
    <location>
        <begin position="115"/>
        <end position="137"/>
    </location>
</feature>
<dbReference type="Proteomes" id="UP000599109">
    <property type="component" value="Unassembled WGS sequence"/>
</dbReference>
<comment type="caution">
    <text evidence="4">The sequence shown here is derived from an EMBL/GenBank/DDBJ whole genome shotgun (WGS) entry which is preliminary data.</text>
</comment>
<feature type="transmembrane region" description="Helical" evidence="2">
    <location>
        <begin position="57"/>
        <end position="77"/>
    </location>
</feature>
<feature type="compositionally biased region" description="Low complexity" evidence="1">
    <location>
        <begin position="8"/>
        <end position="22"/>
    </location>
</feature>
<feature type="transmembrane region" description="Helical" evidence="2">
    <location>
        <begin position="30"/>
        <end position="51"/>
    </location>
</feature>
<evidence type="ECO:0000256" key="2">
    <source>
        <dbReference type="SAM" id="Phobius"/>
    </source>
</evidence>
<keyword evidence="2" id="KW-0812">Transmembrane</keyword>
<feature type="transmembrane region" description="Helical" evidence="2">
    <location>
        <begin position="267"/>
        <end position="286"/>
    </location>
</feature>
<dbReference type="AlphaFoldDB" id="A0A936YZK2"/>
<dbReference type="InterPro" id="IPR000620">
    <property type="entry name" value="EamA_dom"/>
</dbReference>
<proteinExistence type="predicted"/>
<feature type="transmembrane region" description="Helical" evidence="2">
    <location>
        <begin position="236"/>
        <end position="255"/>
    </location>
</feature>
<evidence type="ECO:0000259" key="3">
    <source>
        <dbReference type="Pfam" id="PF00892"/>
    </source>
</evidence>
<feature type="transmembrane region" description="Helical" evidence="2">
    <location>
        <begin position="144"/>
        <end position="163"/>
    </location>
</feature>
<feature type="domain" description="EamA" evidence="3">
    <location>
        <begin position="28"/>
        <end position="160"/>
    </location>
</feature>
<dbReference type="PANTHER" id="PTHR22911">
    <property type="entry name" value="ACYL-MALONYL CONDENSING ENZYME-RELATED"/>
    <property type="match status" value="1"/>
</dbReference>
<feature type="region of interest" description="Disordered" evidence="1">
    <location>
        <begin position="1"/>
        <end position="23"/>
    </location>
</feature>
<gene>
    <name evidence="4" type="ORF">JJ685_14570</name>
</gene>
<dbReference type="EMBL" id="JAEQNE010000003">
    <property type="protein sequence ID" value="MBL0392360.1"/>
    <property type="molecule type" value="Genomic_DNA"/>
</dbReference>
<dbReference type="SUPFAM" id="SSF103481">
    <property type="entry name" value="Multidrug resistance efflux transporter EmrE"/>
    <property type="match status" value="2"/>
</dbReference>
<evidence type="ECO:0000256" key="1">
    <source>
        <dbReference type="SAM" id="MobiDB-lite"/>
    </source>
</evidence>
<name>A0A936YZK2_9BURK</name>
<feature type="transmembrane region" description="Helical" evidence="2">
    <location>
        <begin position="89"/>
        <end position="109"/>
    </location>
</feature>